<sequence>GQGAGGPAPNGQSGEAGGGANEGVTPAAGDRGASGGDPVALSPGLHWGEDSVQVITVRPDETVRVAADGEARRMRAVGAEPMRLDLSSLDASNNEGQNGNRDGSSVSEALSRLGAIAAGDPELGGMPVGFRVEGSDSLEYAPQLGTPRPRVLRFDPDLGPNGAFYFVDVDDEESPGGGLPDPTADREEGLGQGAAEGRTGGSMAAADAPPLTRSPEEAPPASGTGTSPERPLPLKHWGVGSEGEASVAPTEIVSGGASSGGRRQSSATPATELASGAREGLSAAKQESSNSTGSSAFHPFRGLSSTASLLLHGRGRPPADRPLPESRGEGLGCDGARGDEEPPPDRPAQDPPAPEPREGEEGFPVQATSHDGDGGKDETVELVPYAGKAGPDLLVADSVGSGGAVQADGQALSPGVGSGPQRPRDNAGEDGTAGVLLEPPSVPASGAGAEPAPAPSRSGPRGSAGRFPRPQVLDLSGFDDSLVDLVSEVESLRFGSPESSFRSSAELNTPPYLLSRSSSRDRSALSRRAPPACSAGPRLQEEGAERARRVATWLRRGLYEENDVISTILHAEELSRSMAKAVATPPCPCCPAASAHDQARTAPGSSARRTA</sequence>
<feature type="region of interest" description="Disordered" evidence="1">
    <location>
        <begin position="1"/>
        <end position="48"/>
    </location>
</feature>
<feature type="compositionally biased region" description="Basic and acidic residues" evidence="1">
    <location>
        <begin position="370"/>
        <end position="379"/>
    </location>
</feature>
<feature type="compositionally biased region" description="Low complexity" evidence="1">
    <location>
        <begin position="526"/>
        <end position="535"/>
    </location>
</feature>
<feature type="compositionally biased region" description="Low complexity" evidence="1">
    <location>
        <begin position="443"/>
        <end position="470"/>
    </location>
</feature>
<feature type="region of interest" description="Disordered" evidence="1">
    <location>
        <begin position="76"/>
        <end position="107"/>
    </location>
</feature>
<accession>A0A061QZC1</accession>
<gene>
    <name evidence="2" type="ORF">TSPGSL018_16915</name>
</gene>
<dbReference type="AlphaFoldDB" id="A0A061QZC1"/>
<feature type="compositionally biased region" description="Basic and acidic residues" evidence="1">
    <location>
        <begin position="317"/>
        <end position="328"/>
    </location>
</feature>
<feature type="compositionally biased region" description="Polar residues" evidence="1">
    <location>
        <begin position="497"/>
        <end position="507"/>
    </location>
</feature>
<feature type="compositionally biased region" description="Low complexity" evidence="1">
    <location>
        <begin position="254"/>
        <end position="267"/>
    </location>
</feature>
<proteinExistence type="predicted"/>
<reference evidence="2" key="1">
    <citation type="submission" date="2014-05" db="EMBL/GenBank/DDBJ databases">
        <title>The transcriptome of the halophilic microalga Tetraselmis sp. GSL018 isolated from the Great Salt Lake, Utah.</title>
        <authorList>
            <person name="Jinkerson R.E."/>
            <person name="D'Adamo S."/>
            <person name="Posewitz M.C."/>
        </authorList>
    </citation>
    <scope>NUCLEOTIDE SEQUENCE</scope>
    <source>
        <strain evidence="2">GSL018</strain>
    </source>
</reference>
<feature type="region of interest" description="Disordered" evidence="1">
    <location>
        <begin position="493"/>
        <end position="545"/>
    </location>
</feature>
<feature type="non-terminal residue" evidence="2">
    <location>
        <position position="611"/>
    </location>
</feature>
<evidence type="ECO:0000313" key="2">
    <source>
        <dbReference type="EMBL" id="JAC65063.1"/>
    </source>
</evidence>
<name>A0A061QZC1_9CHLO</name>
<feature type="compositionally biased region" description="Polar residues" evidence="1">
    <location>
        <begin position="89"/>
        <end position="107"/>
    </location>
</feature>
<feature type="compositionally biased region" description="Gly residues" evidence="1">
    <location>
        <begin position="1"/>
        <end position="21"/>
    </location>
</feature>
<feature type="compositionally biased region" description="Gly residues" evidence="1">
    <location>
        <begin position="190"/>
        <end position="200"/>
    </location>
</feature>
<evidence type="ECO:0000256" key="1">
    <source>
        <dbReference type="SAM" id="MobiDB-lite"/>
    </source>
</evidence>
<dbReference type="EMBL" id="GBEZ01021710">
    <property type="protein sequence ID" value="JAC65063.1"/>
    <property type="molecule type" value="Transcribed_RNA"/>
</dbReference>
<organism evidence="2">
    <name type="scientific">Tetraselmis sp. GSL018</name>
    <dbReference type="NCBI Taxonomy" id="582737"/>
    <lineage>
        <taxon>Eukaryota</taxon>
        <taxon>Viridiplantae</taxon>
        <taxon>Chlorophyta</taxon>
        <taxon>core chlorophytes</taxon>
        <taxon>Chlorodendrophyceae</taxon>
        <taxon>Chlorodendrales</taxon>
        <taxon>Chlorodendraceae</taxon>
        <taxon>Tetraselmis</taxon>
    </lineage>
</organism>
<protein>
    <submittedName>
        <fullName evidence="2">Uncharacterized protein</fullName>
    </submittedName>
</protein>
<feature type="compositionally biased region" description="Basic and acidic residues" evidence="1">
    <location>
        <begin position="336"/>
        <end position="348"/>
    </location>
</feature>
<feature type="compositionally biased region" description="Polar residues" evidence="1">
    <location>
        <begin position="285"/>
        <end position="295"/>
    </location>
</feature>
<feature type="non-terminal residue" evidence="2">
    <location>
        <position position="1"/>
    </location>
</feature>
<feature type="region of interest" description="Disordered" evidence="1">
    <location>
        <begin position="162"/>
        <end position="473"/>
    </location>
</feature>